<comment type="caution">
    <text evidence="1">The sequence shown here is derived from an EMBL/GenBank/DDBJ whole genome shotgun (WGS) entry which is preliminary data.</text>
</comment>
<evidence type="ECO:0000313" key="1">
    <source>
        <dbReference type="EMBL" id="KAH7977844.1"/>
    </source>
</evidence>
<proteinExistence type="predicted"/>
<protein>
    <submittedName>
        <fullName evidence="1">Uncharacterized protein</fullName>
    </submittedName>
</protein>
<gene>
    <name evidence="1" type="ORF">HPB49_003752</name>
</gene>
<dbReference type="EMBL" id="CM023470">
    <property type="protein sequence ID" value="KAH7977844.1"/>
    <property type="molecule type" value="Genomic_DNA"/>
</dbReference>
<organism evidence="1 2">
    <name type="scientific">Dermacentor silvarum</name>
    <name type="common">Tick</name>
    <dbReference type="NCBI Taxonomy" id="543639"/>
    <lineage>
        <taxon>Eukaryota</taxon>
        <taxon>Metazoa</taxon>
        <taxon>Ecdysozoa</taxon>
        <taxon>Arthropoda</taxon>
        <taxon>Chelicerata</taxon>
        <taxon>Arachnida</taxon>
        <taxon>Acari</taxon>
        <taxon>Parasitiformes</taxon>
        <taxon>Ixodida</taxon>
        <taxon>Ixodoidea</taxon>
        <taxon>Ixodidae</taxon>
        <taxon>Rhipicephalinae</taxon>
        <taxon>Dermacentor</taxon>
    </lineage>
</organism>
<keyword evidence="2" id="KW-1185">Reference proteome</keyword>
<evidence type="ECO:0000313" key="2">
    <source>
        <dbReference type="Proteomes" id="UP000821865"/>
    </source>
</evidence>
<sequence>MLISHHVPLASNAAQSHKTAPAPPKQGLRPRSHCSRARAQQFLSGSEMARPRVIRVLLKSRQLSINNAPSRTRNELVYALPMLQLGHKNRLVQPSASSSRVPSKVFDEMGATPKVEFIKEYRNRELAKLLNVAKETVVLLEKRREKEKVIRDLALPQLFRLVETNQQLIGIVAKNQERAVEMMEAIMTPGYHLTLQGPAVDLTGHDESVTPEHSGLRQDDVDHVMTALELQPPSERSYAHFATSLEPLDALREVTVASARGDGTLESLVNFGHMKPASERASTSKAHHGDAKRESILNEKGNSTKRALSCAKNAFGAGKQRRRPAREADGAEAHQKFIHSPKKPEPRVVVAASSTGDKGAEPPTTLRRSNRHVERKSYKEPRINAKLQRQPGLAVQRADKLESTVADQMVRVDAVQLGEDALLGVVAELAEAGGGAAGQVLGLWLTGSDSL</sequence>
<dbReference type="Proteomes" id="UP000821865">
    <property type="component" value="Chromosome 1"/>
</dbReference>
<accession>A0ACB8DU36</accession>
<name>A0ACB8DU36_DERSI</name>
<reference evidence="1" key="1">
    <citation type="submission" date="2020-05" db="EMBL/GenBank/DDBJ databases">
        <title>Large-scale comparative analyses of tick genomes elucidate their genetic diversity and vector capacities.</title>
        <authorList>
            <person name="Jia N."/>
            <person name="Wang J."/>
            <person name="Shi W."/>
            <person name="Du L."/>
            <person name="Sun Y."/>
            <person name="Zhan W."/>
            <person name="Jiang J."/>
            <person name="Wang Q."/>
            <person name="Zhang B."/>
            <person name="Ji P."/>
            <person name="Sakyi L.B."/>
            <person name="Cui X."/>
            <person name="Yuan T."/>
            <person name="Jiang B."/>
            <person name="Yang W."/>
            <person name="Lam T.T.-Y."/>
            <person name="Chang Q."/>
            <person name="Ding S."/>
            <person name="Wang X."/>
            <person name="Zhu J."/>
            <person name="Ruan X."/>
            <person name="Zhao L."/>
            <person name="Wei J."/>
            <person name="Que T."/>
            <person name="Du C."/>
            <person name="Cheng J."/>
            <person name="Dai P."/>
            <person name="Han X."/>
            <person name="Huang E."/>
            <person name="Gao Y."/>
            <person name="Liu J."/>
            <person name="Shao H."/>
            <person name="Ye R."/>
            <person name="Li L."/>
            <person name="Wei W."/>
            <person name="Wang X."/>
            <person name="Wang C."/>
            <person name="Yang T."/>
            <person name="Huo Q."/>
            <person name="Li W."/>
            <person name="Guo W."/>
            <person name="Chen H."/>
            <person name="Zhou L."/>
            <person name="Ni X."/>
            <person name="Tian J."/>
            <person name="Zhou Y."/>
            <person name="Sheng Y."/>
            <person name="Liu T."/>
            <person name="Pan Y."/>
            <person name="Xia L."/>
            <person name="Li J."/>
            <person name="Zhao F."/>
            <person name="Cao W."/>
        </authorList>
    </citation>
    <scope>NUCLEOTIDE SEQUENCE</scope>
    <source>
        <strain evidence="1">Dsil-2018</strain>
    </source>
</reference>